<reference evidence="2" key="1">
    <citation type="submission" date="2013-08" db="EMBL/GenBank/DDBJ databases">
        <title>Intrasporangium oryzae NRRL B-24470.</title>
        <authorList>
            <person name="Liu H."/>
            <person name="Wang G."/>
        </authorList>
    </citation>
    <scope>NUCLEOTIDE SEQUENCE [LARGE SCALE GENOMIC DNA]</scope>
    <source>
        <strain evidence="2">Q5-1</strain>
    </source>
</reference>
<sequence>MNHAWSPGSCPTAPTVTLVHTESCHLCGEAIVALTALEAEGRLRLRLLAADSPEGRRLLELHRPALFPLVTLDDDFFSAGRLPRRKLARRLEQAHLSGVKVG</sequence>
<keyword evidence="2" id="KW-1185">Reference proteome</keyword>
<dbReference type="RefSeq" id="WP_051518031.1">
    <property type="nucleotide sequence ID" value="NZ_AWQS01000005.1"/>
</dbReference>
<gene>
    <name evidence="1" type="ORF">N864_23385</name>
</gene>
<evidence type="ECO:0000313" key="2">
    <source>
        <dbReference type="Proteomes" id="UP000019494"/>
    </source>
</evidence>
<dbReference type="SUPFAM" id="SSF52833">
    <property type="entry name" value="Thioredoxin-like"/>
    <property type="match status" value="1"/>
</dbReference>
<dbReference type="InterPro" id="IPR036249">
    <property type="entry name" value="Thioredoxin-like_sf"/>
</dbReference>
<proteinExistence type="predicted"/>
<dbReference type="OrthoDB" id="8779161at2"/>
<comment type="caution">
    <text evidence="1">The sequence shown here is derived from an EMBL/GenBank/DDBJ whole genome shotgun (WGS) entry which is preliminary data.</text>
</comment>
<evidence type="ECO:0000313" key="1">
    <source>
        <dbReference type="EMBL" id="EWT07721.1"/>
    </source>
</evidence>
<organism evidence="1 2">
    <name type="scientific">Intrasporangium chromatireducens Q5-1</name>
    <dbReference type="NCBI Taxonomy" id="584657"/>
    <lineage>
        <taxon>Bacteria</taxon>
        <taxon>Bacillati</taxon>
        <taxon>Actinomycetota</taxon>
        <taxon>Actinomycetes</taxon>
        <taxon>Micrococcales</taxon>
        <taxon>Intrasporangiaceae</taxon>
        <taxon>Intrasporangium</taxon>
    </lineage>
</organism>
<protein>
    <submittedName>
        <fullName evidence="1">Glutaredoxin</fullName>
    </submittedName>
</protein>
<dbReference type="EMBL" id="AWQS01000005">
    <property type="protein sequence ID" value="EWT07721.1"/>
    <property type="molecule type" value="Genomic_DNA"/>
</dbReference>
<accession>W9GN70</accession>
<dbReference type="Proteomes" id="UP000019494">
    <property type="component" value="Unassembled WGS sequence"/>
</dbReference>
<name>W9GN70_9MICO</name>
<dbReference type="AlphaFoldDB" id="W9GN70"/>